<evidence type="ECO:0000256" key="1">
    <source>
        <dbReference type="SAM" id="Phobius"/>
    </source>
</evidence>
<dbReference type="EMBL" id="MHLH01000010">
    <property type="protein sequence ID" value="OGZ04181.1"/>
    <property type="molecule type" value="Genomic_DNA"/>
</dbReference>
<proteinExistence type="predicted"/>
<evidence type="ECO:0000313" key="2">
    <source>
        <dbReference type="EMBL" id="OGZ04181.1"/>
    </source>
</evidence>
<gene>
    <name evidence="2" type="ORF">A2648_01180</name>
</gene>
<keyword evidence="1" id="KW-1133">Transmembrane helix</keyword>
<keyword evidence="1" id="KW-0812">Transmembrane</keyword>
<sequence length="105" mass="11809">MKDFIQKRKNIIIGILIFAVSFFIYTFFFKSEGPSDVLTKKVSALSQEDTKGKDLLAVLLNLNNIRLDESIFSSRLFTSLQDFTINLPKTGTTGRVNPFAPISSE</sequence>
<reference evidence="2 3" key="1">
    <citation type="journal article" date="2016" name="Nat. Commun.">
        <title>Thousands of microbial genomes shed light on interconnected biogeochemical processes in an aquifer system.</title>
        <authorList>
            <person name="Anantharaman K."/>
            <person name="Brown C.T."/>
            <person name="Hug L.A."/>
            <person name="Sharon I."/>
            <person name="Castelle C.J."/>
            <person name="Probst A.J."/>
            <person name="Thomas B.C."/>
            <person name="Singh A."/>
            <person name="Wilkins M.J."/>
            <person name="Karaoz U."/>
            <person name="Brodie E.L."/>
            <person name="Williams K.H."/>
            <person name="Hubbard S.S."/>
            <person name="Banfield J.F."/>
        </authorList>
    </citation>
    <scope>NUCLEOTIDE SEQUENCE [LARGE SCALE GENOMIC DNA]</scope>
</reference>
<organism evidence="2 3">
    <name type="scientific">Candidatus Lloydbacteria bacterium RIFCSPHIGHO2_01_FULL_41_20</name>
    <dbReference type="NCBI Taxonomy" id="1798657"/>
    <lineage>
        <taxon>Bacteria</taxon>
        <taxon>Candidatus Lloydiibacteriota</taxon>
    </lineage>
</organism>
<comment type="caution">
    <text evidence="2">The sequence shown here is derived from an EMBL/GenBank/DDBJ whole genome shotgun (WGS) entry which is preliminary data.</text>
</comment>
<dbReference type="AlphaFoldDB" id="A0A1G2CU25"/>
<dbReference type="STRING" id="1798657.A2648_01180"/>
<evidence type="ECO:0000313" key="3">
    <source>
        <dbReference type="Proteomes" id="UP000178841"/>
    </source>
</evidence>
<protein>
    <submittedName>
        <fullName evidence="2">Uncharacterized protein</fullName>
    </submittedName>
</protein>
<accession>A0A1G2CU25</accession>
<keyword evidence="1" id="KW-0472">Membrane</keyword>
<name>A0A1G2CU25_9BACT</name>
<feature type="transmembrane region" description="Helical" evidence="1">
    <location>
        <begin position="12"/>
        <end position="29"/>
    </location>
</feature>
<dbReference type="Proteomes" id="UP000178841">
    <property type="component" value="Unassembled WGS sequence"/>
</dbReference>